<name>A0A2S7K1B6_9PROT</name>
<dbReference type="EMBL" id="PJCH01000015">
    <property type="protein sequence ID" value="PQA86302.1"/>
    <property type="molecule type" value="Genomic_DNA"/>
</dbReference>
<comment type="caution">
    <text evidence="2">The sequence shown here is derived from an EMBL/GenBank/DDBJ whole genome shotgun (WGS) entry which is preliminary data.</text>
</comment>
<accession>A0A2S7K1B6</accession>
<reference evidence="2 3" key="1">
    <citation type="submission" date="2017-12" db="EMBL/GenBank/DDBJ databases">
        <authorList>
            <person name="Hurst M.R.H."/>
        </authorList>
    </citation>
    <scope>NUCLEOTIDE SEQUENCE [LARGE SCALE GENOMIC DNA]</scope>
    <source>
        <strain evidence="2 3">SY-3-19</strain>
    </source>
</reference>
<feature type="region of interest" description="Disordered" evidence="1">
    <location>
        <begin position="143"/>
        <end position="167"/>
    </location>
</feature>
<evidence type="ECO:0008006" key="4">
    <source>
        <dbReference type="Google" id="ProtNLM"/>
    </source>
</evidence>
<sequence length="212" mass="23314">MALFGAGPFPVSPFRTQFKLGEINRDLADYIILTEPGTLFYKGRLYLSLQAIRNPVLHGGKVLADTILLASDRAGENWSYVAKLLTPEDAAPYAGDWFTGSSLAVENDRIFLLVAPEQLGNARTGHRGTVVFEFDDIATGHLRRGDDGAPQPVKFLPPQQAKGGQSDYDEANVNGGIVMPQFDRKHLPRPFGIYSTGKFIADDRNLKNRPDP</sequence>
<gene>
    <name evidence="2" type="ORF">CW354_18330</name>
</gene>
<organism evidence="2 3">
    <name type="scientific">Hyphococcus luteus</name>
    <dbReference type="NCBI Taxonomy" id="2058213"/>
    <lineage>
        <taxon>Bacteria</taxon>
        <taxon>Pseudomonadati</taxon>
        <taxon>Pseudomonadota</taxon>
        <taxon>Alphaproteobacteria</taxon>
        <taxon>Parvularculales</taxon>
        <taxon>Parvularculaceae</taxon>
        <taxon>Hyphococcus</taxon>
    </lineage>
</organism>
<keyword evidence="3" id="KW-1185">Reference proteome</keyword>
<dbReference type="AlphaFoldDB" id="A0A2S7K1B6"/>
<dbReference type="Proteomes" id="UP000239504">
    <property type="component" value="Unassembled WGS sequence"/>
</dbReference>
<protein>
    <recommendedName>
        <fullName evidence="4">Exo-alpha-sialidase</fullName>
    </recommendedName>
</protein>
<evidence type="ECO:0000313" key="3">
    <source>
        <dbReference type="Proteomes" id="UP000239504"/>
    </source>
</evidence>
<proteinExistence type="predicted"/>
<evidence type="ECO:0000313" key="2">
    <source>
        <dbReference type="EMBL" id="PQA86302.1"/>
    </source>
</evidence>
<evidence type="ECO:0000256" key="1">
    <source>
        <dbReference type="SAM" id="MobiDB-lite"/>
    </source>
</evidence>